<evidence type="ECO:0000256" key="1">
    <source>
        <dbReference type="SAM" id="MobiDB-lite"/>
    </source>
</evidence>
<dbReference type="EMBL" id="KZ819308">
    <property type="protein sequence ID" value="PWN94927.1"/>
    <property type="molecule type" value="Genomic_DNA"/>
</dbReference>
<feature type="region of interest" description="Disordered" evidence="1">
    <location>
        <begin position="57"/>
        <end position="122"/>
    </location>
</feature>
<evidence type="ECO:0000313" key="3">
    <source>
        <dbReference type="Proteomes" id="UP000245946"/>
    </source>
</evidence>
<feature type="region of interest" description="Disordered" evidence="1">
    <location>
        <begin position="1"/>
        <end position="41"/>
    </location>
</feature>
<accession>A0A316YZP9</accession>
<dbReference type="RefSeq" id="XP_025595206.1">
    <property type="nucleotide sequence ID" value="XM_025739251.1"/>
</dbReference>
<feature type="compositionally biased region" description="Basic residues" evidence="1">
    <location>
        <begin position="69"/>
        <end position="78"/>
    </location>
</feature>
<keyword evidence="3" id="KW-1185">Reference proteome</keyword>
<dbReference type="GeneID" id="37266797"/>
<organism evidence="2 3">
    <name type="scientific">Tilletiopsis washingtonensis</name>
    <dbReference type="NCBI Taxonomy" id="58919"/>
    <lineage>
        <taxon>Eukaryota</taxon>
        <taxon>Fungi</taxon>
        <taxon>Dikarya</taxon>
        <taxon>Basidiomycota</taxon>
        <taxon>Ustilaginomycotina</taxon>
        <taxon>Exobasidiomycetes</taxon>
        <taxon>Entylomatales</taxon>
        <taxon>Entylomatales incertae sedis</taxon>
        <taxon>Tilletiopsis</taxon>
    </lineage>
</organism>
<reference evidence="2 3" key="1">
    <citation type="journal article" date="2018" name="Mol. Biol. Evol.">
        <title>Broad Genomic Sampling Reveals a Smut Pathogenic Ancestry of the Fungal Clade Ustilaginomycotina.</title>
        <authorList>
            <person name="Kijpornyongpan T."/>
            <person name="Mondo S.J."/>
            <person name="Barry K."/>
            <person name="Sandor L."/>
            <person name="Lee J."/>
            <person name="Lipzen A."/>
            <person name="Pangilinan J."/>
            <person name="LaButti K."/>
            <person name="Hainaut M."/>
            <person name="Henrissat B."/>
            <person name="Grigoriev I.V."/>
            <person name="Spatafora J.W."/>
            <person name="Aime M.C."/>
        </authorList>
    </citation>
    <scope>NUCLEOTIDE SEQUENCE [LARGE SCALE GENOMIC DNA]</scope>
    <source>
        <strain evidence="2 3">MCA 4186</strain>
    </source>
</reference>
<feature type="compositionally biased region" description="Basic residues" evidence="1">
    <location>
        <begin position="112"/>
        <end position="122"/>
    </location>
</feature>
<name>A0A316YZP9_9BASI</name>
<gene>
    <name evidence="2" type="ORF">FA09DRAFT_163474</name>
</gene>
<dbReference type="Proteomes" id="UP000245946">
    <property type="component" value="Unassembled WGS sequence"/>
</dbReference>
<evidence type="ECO:0000313" key="2">
    <source>
        <dbReference type="EMBL" id="PWN94927.1"/>
    </source>
</evidence>
<sequence>MHPTSSSTAQCRGAHDTRPARRRAALGTDAPAPAPLRLGWRDQTDASTSARMLLTSLVTHMSVSPRSRLAPRRRRRRTGPAPNARTVPPLSVDSTGDSRARHPPTSGCARPRSSRTSRGRSARLARHVVGIAVSADAPLQCHGCSEPVLYSVGCSTVQAWRSRRRCATSLSPARGSPLELLLSFSLLSASSSLFHSHRYPQRTLRCSSTAAQRLPRCAKSASPCVTESCK</sequence>
<protein>
    <submittedName>
        <fullName evidence="2">Uncharacterized protein</fullName>
    </submittedName>
</protein>
<feature type="compositionally biased region" description="Polar residues" evidence="1">
    <location>
        <begin position="1"/>
        <end position="10"/>
    </location>
</feature>
<proteinExistence type="predicted"/>
<dbReference type="AlphaFoldDB" id="A0A316YZP9"/>